<dbReference type="GO" id="GO:0004222">
    <property type="term" value="F:metalloendopeptidase activity"/>
    <property type="evidence" value="ECO:0007669"/>
    <property type="project" value="InterPro"/>
</dbReference>
<dbReference type="EMBL" id="DQVM01000047">
    <property type="protein sequence ID" value="HIQ29445.1"/>
    <property type="molecule type" value="Genomic_DNA"/>
</dbReference>
<keyword evidence="6 11" id="KW-0378">Hydrolase</keyword>
<dbReference type="PANTHER" id="PTHR43221:SF1">
    <property type="entry name" value="PROTEASE HTPX"/>
    <property type="match status" value="1"/>
</dbReference>
<dbReference type="Proteomes" id="UP000608579">
    <property type="component" value="Unassembled WGS sequence"/>
</dbReference>
<evidence type="ECO:0000256" key="6">
    <source>
        <dbReference type="ARBA" id="ARBA00022801"/>
    </source>
</evidence>
<evidence type="ECO:0000256" key="5">
    <source>
        <dbReference type="ARBA" id="ARBA00022723"/>
    </source>
</evidence>
<keyword evidence="4" id="KW-0812">Transmembrane</keyword>
<keyword evidence="5" id="KW-0479">Metal-binding</keyword>
<reference evidence="13" key="1">
    <citation type="journal article" date="2020" name="ISME J.">
        <title>Gammaproteobacteria mediating utilization of methyl-, sulfur- and petroleum organic compounds in deep ocean hydrothermal plumes.</title>
        <authorList>
            <person name="Zhou Z."/>
            <person name="Liu Y."/>
            <person name="Pan J."/>
            <person name="Cron B.R."/>
            <person name="Toner B.M."/>
            <person name="Anantharaman K."/>
            <person name="Breier J.A."/>
            <person name="Dick G.J."/>
            <person name="Li M."/>
        </authorList>
    </citation>
    <scope>NUCLEOTIDE SEQUENCE</scope>
    <source>
        <strain evidence="13">SZUA-1515</strain>
    </source>
</reference>
<keyword evidence="10" id="KW-0472">Membrane</keyword>
<keyword evidence="3 11" id="KW-0645">Protease</keyword>
<proteinExistence type="inferred from homology"/>
<comment type="caution">
    <text evidence="13">The sequence shown here is derived from an EMBL/GenBank/DDBJ whole genome shotgun (WGS) entry which is preliminary data.</text>
</comment>
<feature type="domain" description="Peptidase M48" evidence="12">
    <location>
        <begin position="91"/>
        <end position="255"/>
    </location>
</feature>
<keyword evidence="8" id="KW-1133">Transmembrane helix</keyword>
<evidence type="ECO:0000256" key="11">
    <source>
        <dbReference type="RuleBase" id="RU003983"/>
    </source>
</evidence>
<comment type="subcellular location">
    <subcellularLocation>
        <location evidence="1">Cell membrane</location>
        <topology evidence="1">Multi-pass membrane protein</topology>
    </subcellularLocation>
</comment>
<name>A0A833EA73_CALS0</name>
<dbReference type="AlphaFoldDB" id="A0A833EA73"/>
<evidence type="ECO:0000256" key="10">
    <source>
        <dbReference type="ARBA" id="ARBA00023136"/>
    </source>
</evidence>
<protein>
    <submittedName>
        <fullName evidence="13">M48 family peptidase</fullName>
    </submittedName>
</protein>
<dbReference type="GO" id="GO:0005886">
    <property type="term" value="C:plasma membrane"/>
    <property type="evidence" value="ECO:0007669"/>
    <property type="project" value="UniProtKB-SubCell"/>
</dbReference>
<accession>A0A833EA73</accession>
<evidence type="ECO:0000313" key="14">
    <source>
        <dbReference type="Proteomes" id="UP000608579"/>
    </source>
</evidence>
<dbReference type="Gene3D" id="3.30.2010.10">
    <property type="entry name" value="Metalloproteases ('zincins'), catalytic domain"/>
    <property type="match status" value="1"/>
</dbReference>
<comment type="cofactor">
    <cofactor evidence="11">
        <name>Zn(2+)</name>
        <dbReference type="ChEBI" id="CHEBI:29105"/>
    </cofactor>
    <text evidence="11">Binds 1 zinc ion per subunit.</text>
</comment>
<evidence type="ECO:0000256" key="8">
    <source>
        <dbReference type="ARBA" id="ARBA00022989"/>
    </source>
</evidence>
<comment type="similarity">
    <text evidence="11">Belongs to the peptidase M48 family.</text>
</comment>
<dbReference type="GO" id="GO:0006508">
    <property type="term" value="P:proteolysis"/>
    <property type="evidence" value="ECO:0007669"/>
    <property type="project" value="UniProtKB-KW"/>
</dbReference>
<dbReference type="PANTHER" id="PTHR43221">
    <property type="entry name" value="PROTEASE HTPX"/>
    <property type="match status" value="1"/>
</dbReference>
<evidence type="ECO:0000256" key="2">
    <source>
        <dbReference type="ARBA" id="ARBA00022475"/>
    </source>
</evidence>
<organism evidence="13 14">
    <name type="scientific">Caldiarchaeum subterraneum</name>
    <dbReference type="NCBI Taxonomy" id="311458"/>
    <lineage>
        <taxon>Archaea</taxon>
        <taxon>Nitrososphaerota</taxon>
        <taxon>Candidatus Caldarchaeales</taxon>
        <taxon>Candidatus Caldarchaeaceae</taxon>
        <taxon>Candidatus Caldarchaeum</taxon>
    </lineage>
</organism>
<evidence type="ECO:0000256" key="3">
    <source>
        <dbReference type="ARBA" id="ARBA00022670"/>
    </source>
</evidence>
<dbReference type="CDD" id="cd07325">
    <property type="entry name" value="M48_Ste24p_like"/>
    <property type="match status" value="1"/>
</dbReference>
<dbReference type="InterPro" id="IPR050083">
    <property type="entry name" value="HtpX_protease"/>
</dbReference>
<evidence type="ECO:0000256" key="9">
    <source>
        <dbReference type="ARBA" id="ARBA00023049"/>
    </source>
</evidence>
<evidence type="ECO:0000256" key="4">
    <source>
        <dbReference type="ARBA" id="ARBA00022692"/>
    </source>
</evidence>
<evidence type="ECO:0000259" key="12">
    <source>
        <dbReference type="Pfam" id="PF01435"/>
    </source>
</evidence>
<dbReference type="GO" id="GO:0046872">
    <property type="term" value="F:metal ion binding"/>
    <property type="evidence" value="ECO:0007669"/>
    <property type="project" value="UniProtKB-KW"/>
</dbReference>
<dbReference type="InterPro" id="IPR001915">
    <property type="entry name" value="Peptidase_M48"/>
</dbReference>
<sequence>MLEFACRFCGVFNRFERLFCISCRRRLVPLTVYDLSVDDFAYPGDVDNMHALEGSRIFTGLARRFISGKRDEMLRRWLGDRARLVEQSSKLYEIVKRCGWILGVERLPEVYVAGLPEPNAFTFGDDDNAVLVIDYRMLELLTEDEVTALVAHELTHVKSRHLIYHTLAELMLRGVDIVAPILGVGVVTASLRMLLLAWHRDSEVTADRGALLVVQKPDVLKGLLAKLTGAADGGKVEELFKTHPNFRSRVEKINEFYKSPEYIRAVNKIRRREELNQALAPLCRFCKEPKPVEAFFCPSCGRSQL</sequence>
<evidence type="ECO:0000313" key="13">
    <source>
        <dbReference type="EMBL" id="HIQ29445.1"/>
    </source>
</evidence>
<keyword evidence="7 11" id="KW-0862">Zinc</keyword>
<evidence type="ECO:0000256" key="7">
    <source>
        <dbReference type="ARBA" id="ARBA00022833"/>
    </source>
</evidence>
<gene>
    <name evidence="13" type="ORF">EYH45_02650</name>
</gene>
<dbReference type="Pfam" id="PF01435">
    <property type="entry name" value="Peptidase_M48"/>
    <property type="match status" value="1"/>
</dbReference>
<keyword evidence="9 11" id="KW-0482">Metalloprotease</keyword>
<evidence type="ECO:0000256" key="1">
    <source>
        <dbReference type="ARBA" id="ARBA00004651"/>
    </source>
</evidence>
<keyword evidence="2" id="KW-1003">Cell membrane</keyword>